<evidence type="ECO:0000313" key="1">
    <source>
        <dbReference type="EMBL" id="KAG7439251.1"/>
    </source>
</evidence>
<gene>
    <name evidence="1" type="ORF">BT62DRAFT_1014207</name>
</gene>
<evidence type="ECO:0000313" key="2">
    <source>
        <dbReference type="Proteomes" id="UP000812287"/>
    </source>
</evidence>
<proteinExistence type="predicted"/>
<name>A0A9P8AL48_9AGAR</name>
<dbReference type="RefSeq" id="XP_043032755.1">
    <property type="nucleotide sequence ID" value="XM_043178180.1"/>
</dbReference>
<sequence length="175" mass="20030">MSSKIIIGPFPLEDYNLSASEMGRARLDSNQALRWHPQDSVFCDVGTLKQIQGRPFMLPLLHVAYVAHLWPNACRGVRTRFFLERKVAREASAVYAHRPASFYSLRAPYLQNNDLSCRDQLVLRFKTNIHMTRENAVVKRDHAVQKPQPSTRNFRSQKSLAACAPVNVTRHSISR</sequence>
<dbReference type="EMBL" id="MU250604">
    <property type="protein sequence ID" value="KAG7439251.1"/>
    <property type="molecule type" value="Genomic_DNA"/>
</dbReference>
<dbReference type="AlphaFoldDB" id="A0A9P8AL48"/>
<organism evidence="1 2">
    <name type="scientific">Guyanagaster necrorhizus</name>
    <dbReference type="NCBI Taxonomy" id="856835"/>
    <lineage>
        <taxon>Eukaryota</taxon>
        <taxon>Fungi</taxon>
        <taxon>Dikarya</taxon>
        <taxon>Basidiomycota</taxon>
        <taxon>Agaricomycotina</taxon>
        <taxon>Agaricomycetes</taxon>
        <taxon>Agaricomycetidae</taxon>
        <taxon>Agaricales</taxon>
        <taxon>Marasmiineae</taxon>
        <taxon>Physalacriaceae</taxon>
        <taxon>Guyanagaster</taxon>
    </lineage>
</organism>
<keyword evidence="2" id="KW-1185">Reference proteome</keyword>
<comment type="caution">
    <text evidence="1">The sequence shown here is derived from an EMBL/GenBank/DDBJ whole genome shotgun (WGS) entry which is preliminary data.</text>
</comment>
<dbReference type="Proteomes" id="UP000812287">
    <property type="component" value="Unassembled WGS sequence"/>
</dbReference>
<protein>
    <submittedName>
        <fullName evidence="1">Uncharacterized protein</fullName>
    </submittedName>
</protein>
<accession>A0A9P8AL48</accession>
<dbReference type="GeneID" id="66100467"/>
<reference evidence="1" key="1">
    <citation type="submission" date="2020-11" db="EMBL/GenBank/DDBJ databases">
        <title>Adaptations for nitrogen fixation in a non-lichenized fungal sporocarp promotes dispersal by wood-feeding termites.</title>
        <authorList>
            <consortium name="DOE Joint Genome Institute"/>
            <person name="Koch R.A."/>
            <person name="Yoon G."/>
            <person name="Arayal U."/>
            <person name="Lail K."/>
            <person name="Amirebrahimi M."/>
            <person name="Labutti K."/>
            <person name="Lipzen A."/>
            <person name="Riley R."/>
            <person name="Barry K."/>
            <person name="Henrissat B."/>
            <person name="Grigoriev I.V."/>
            <person name="Herr J.R."/>
            <person name="Aime M.C."/>
        </authorList>
    </citation>
    <scope>NUCLEOTIDE SEQUENCE</scope>
    <source>
        <strain evidence="1">MCA 3950</strain>
    </source>
</reference>